<evidence type="ECO:0000256" key="1">
    <source>
        <dbReference type="SAM" id="MobiDB-lite"/>
    </source>
</evidence>
<feature type="compositionally biased region" description="Basic and acidic residues" evidence="1">
    <location>
        <begin position="1"/>
        <end position="20"/>
    </location>
</feature>
<keyword evidence="2" id="KW-0472">Membrane</keyword>
<dbReference type="EMBL" id="GL385397">
    <property type="protein sequence ID" value="EJT77130.1"/>
    <property type="molecule type" value="Genomic_DNA"/>
</dbReference>
<reference evidence="4" key="4">
    <citation type="journal article" date="2015" name="G3 (Bethesda)">
        <title>Genome sequences of three phytopathogenic species of the Magnaporthaceae family of fungi.</title>
        <authorList>
            <person name="Okagaki L.H."/>
            <person name="Nunes C.C."/>
            <person name="Sailsbery J."/>
            <person name="Clay B."/>
            <person name="Brown D."/>
            <person name="John T."/>
            <person name="Oh Y."/>
            <person name="Young N."/>
            <person name="Fitzgerald M."/>
            <person name="Haas B.J."/>
            <person name="Zeng Q."/>
            <person name="Young S."/>
            <person name="Adiconis X."/>
            <person name="Fan L."/>
            <person name="Levin J.Z."/>
            <person name="Mitchell T.K."/>
            <person name="Okubara P.A."/>
            <person name="Farman M.L."/>
            <person name="Kohn L.M."/>
            <person name="Birren B."/>
            <person name="Ma L.-J."/>
            <person name="Dean R.A."/>
        </authorList>
    </citation>
    <scope>NUCLEOTIDE SEQUENCE</scope>
    <source>
        <strain evidence="4">R3-111a-1</strain>
    </source>
</reference>
<dbReference type="eggNOG" id="ENOG502RMVH">
    <property type="taxonomic scope" value="Eukaryota"/>
</dbReference>
<accession>J3P0J7</accession>
<gene>
    <name evidence="4" type="primary">20347500</name>
    <name evidence="3" type="ORF">GGTG_07042</name>
</gene>
<name>J3P0J7_GAET3</name>
<dbReference type="Proteomes" id="UP000006039">
    <property type="component" value="Unassembled WGS sequence"/>
</dbReference>
<keyword evidence="2" id="KW-0812">Transmembrane</keyword>
<reference evidence="4" key="5">
    <citation type="submission" date="2018-04" db="UniProtKB">
        <authorList>
            <consortium name="EnsemblFungi"/>
        </authorList>
    </citation>
    <scope>IDENTIFICATION</scope>
    <source>
        <strain evidence="4">R3-111a-1</strain>
    </source>
</reference>
<dbReference type="HOGENOM" id="CLU_106812_0_0_1"/>
<dbReference type="GeneID" id="20347500"/>
<reference evidence="3" key="2">
    <citation type="submission" date="2010-07" db="EMBL/GenBank/DDBJ databases">
        <authorList>
            <consortium name="The Broad Institute Genome Sequencing Platform"/>
            <consortium name="Broad Institute Genome Sequencing Center for Infectious Disease"/>
            <person name="Ma L.-J."/>
            <person name="Dead R."/>
            <person name="Young S."/>
            <person name="Zeng Q."/>
            <person name="Koehrsen M."/>
            <person name="Alvarado L."/>
            <person name="Berlin A."/>
            <person name="Chapman S.B."/>
            <person name="Chen Z."/>
            <person name="Freedman E."/>
            <person name="Gellesch M."/>
            <person name="Goldberg J."/>
            <person name="Griggs A."/>
            <person name="Gujja S."/>
            <person name="Heilman E.R."/>
            <person name="Heiman D."/>
            <person name="Hepburn T."/>
            <person name="Howarth C."/>
            <person name="Jen D."/>
            <person name="Larson L."/>
            <person name="Mehta T."/>
            <person name="Neiman D."/>
            <person name="Pearson M."/>
            <person name="Roberts A."/>
            <person name="Saif S."/>
            <person name="Shea T."/>
            <person name="Shenoy N."/>
            <person name="Sisk P."/>
            <person name="Stolte C."/>
            <person name="Sykes S."/>
            <person name="Walk T."/>
            <person name="White J."/>
            <person name="Yandava C."/>
            <person name="Haas B."/>
            <person name="Nusbaum C."/>
            <person name="Birren B."/>
        </authorList>
    </citation>
    <scope>NUCLEOTIDE SEQUENCE</scope>
    <source>
        <strain evidence="3">R3-111a-1</strain>
    </source>
</reference>
<dbReference type="RefSeq" id="XP_009223130.1">
    <property type="nucleotide sequence ID" value="XM_009224866.1"/>
</dbReference>
<reference evidence="5" key="1">
    <citation type="submission" date="2010-07" db="EMBL/GenBank/DDBJ databases">
        <title>The genome sequence of Gaeumannomyces graminis var. tritici strain R3-111a-1.</title>
        <authorList>
            <consortium name="The Broad Institute Genome Sequencing Platform"/>
            <person name="Ma L.-J."/>
            <person name="Dead R."/>
            <person name="Young S."/>
            <person name="Zeng Q."/>
            <person name="Koehrsen M."/>
            <person name="Alvarado L."/>
            <person name="Berlin A."/>
            <person name="Chapman S.B."/>
            <person name="Chen Z."/>
            <person name="Freedman E."/>
            <person name="Gellesch M."/>
            <person name="Goldberg J."/>
            <person name="Griggs A."/>
            <person name="Gujja S."/>
            <person name="Heilman E.R."/>
            <person name="Heiman D."/>
            <person name="Hepburn T."/>
            <person name="Howarth C."/>
            <person name="Jen D."/>
            <person name="Larson L."/>
            <person name="Mehta T."/>
            <person name="Neiman D."/>
            <person name="Pearson M."/>
            <person name="Roberts A."/>
            <person name="Saif S."/>
            <person name="Shea T."/>
            <person name="Shenoy N."/>
            <person name="Sisk P."/>
            <person name="Stolte C."/>
            <person name="Sykes S."/>
            <person name="Walk T."/>
            <person name="White J."/>
            <person name="Yandava C."/>
            <person name="Haas B."/>
            <person name="Nusbaum C."/>
            <person name="Birren B."/>
        </authorList>
    </citation>
    <scope>NUCLEOTIDE SEQUENCE [LARGE SCALE GENOMIC DNA]</scope>
    <source>
        <strain evidence="5">R3-111a-1</strain>
    </source>
</reference>
<protein>
    <submittedName>
        <fullName evidence="3 4">Uncharacterized protein</fullName>
    </submittedName>
</protein>
<keyword evidence="2" id="KW-1133">Transmembrane helix</keyword>
<evidence type="ECO:0000313" key="3">
    <source>
        <dbReference type="EMBL" id="EJT77130.1"/>
    </source>
</evidence>
<keyword evidence="5" id="KW-1185">Reference proteome</keyword>
<dbReference type="AlphaFoldDB" id="J3P0J7"/>
<feature type="region of interest" description="Disordered" evidence="1">
    <location>
        <begin position="1"/>
        <end position="31"/>
    </location>
</feature>
<dbReference type="EnsemblFungi" id="EJT77130">
    <property type="protein sequence ID" value="EJT77130"/>
    <property type="gene ID" value="GGTG_07042"/>
</dbReference>
<reference evidence="3" key="3">
    <citation type="submission" date="2010-09" db="EMBL/GenBank/DDBJ databases">
        <title>Annotation of Gaeumannomyces graminis var. tritici R3-111a-1.</title>
        <authorList>
            <consortium name="The Broad Institute Genome Sequencing Platform"/>
            <person name="Ma L.-J."/>
            <person name="Dead R."/>
            <person name="Young S.K."/>
            <person name="Zeng Q."/>
            <person name="Gargeya S."/>
            <person name="Fitzgerald M."/>
            <person name="Haas B."/>
            <person name="Abouelleil A."/>
            <person name="Alvarado L."/>
            <person name="Arachchi H.M."/>
            <person name="Berlin A."/>
            <person name="Brown A."/>
            <person name="Chapman S.B."/>
            <person name="Chen Z."/>
            <person name="Dunbar C."/>
            <person name="Freedman E."/>
            <person name="Gearin G."/>
            <person name="Gellesch M."/>
            <person name="Goldberg J."/>
            <person name="Griggs A."/>
            <person name="Gujja S."/>
            <person name="Heiman D."/>
            <person name="Howarth C."/>
            <person name="Larson L."/>
            <person name="Lui A."/>
            <person name="MacDonald P.J.P."/>
            <person name="Mehta T."/>
            <person name="Montmayeur A."/>
            <person name="Murphy C."/>
            <person name="Neiman D."/>
            <person name="Pearson M."/>
            <person name="Priest M."/>
            <person name="Roberts A."/>
            <person name="Saif S."/>
            <person name="Shea T."/>
            <person name="Shenoy N."/>
            <person name="Sisk P."/>
            <person name="Stolte C."/>
            <person name="Sykes S."/>
            <person name="Yandava C."/>
            <person name="Wortman J."/>
            <person name="Nusbaum C."/>
            <person name="Birren B."/>
        </authorList>
    </citation>
    <scope>NUCLEOTIDE SEQUENCE</scope>
    <source>
        <strain evidence="3">R3-111a-1</strain>
    </source>
</reference>
<evidence type="ECO:0000313" key="4">
    <source>
        <dbReference type="EnsemblFungi" id="EJT77130"/>
    </source>
</evidence>
<dbReference type="OrthoDB" id="5104027at2759"/>
<dbReference type="VEuPathDB" id="FungiDB:GGTG_07042"/>
<feature type="region of interest" description="Disordered" evidence="1">
    <location>
        <begin position="173"/>
        <end position="192"/>
    </location>
</feature>
<evidence type="ECO:0000313" key="5">
    <source>
        <dbReference type="Proteomes" id="UP000006039"/>
    </source>
</evidence>
<organism evidence="3">
    <name type="scientific">Gaeumannomyces tritici (strain R3-111a-1)</name>
    <name type="common">Wheat and barley take-all root rot fungus</name>
    <name type="synonym">Gaeumannomyces graminis var. tritici</name>
    <dbReference type="NCBI Taxonomy" id="644352"/>
    <lineage>
        <taxon>Eukaryota</taxon>
        <taxon>Fungi</taxon>
        <taxon>Dikarya</taxon>
        <taxon>Ascomycota</taxon>
        <taxon>Pezizomycotina</taxon>
        <taxon>Sordariomycetes</taxon>
        <taxon>Sordariomycetidae</taxon>
        <taxon>Magnaporthales</taxon>
        <taxon>Magnaporthaceae</taxon>
        <taxon>Gaeumannomyces</taxon>
    </lineage>
</organism>
<feature type="transmembrane region" description="Helical" evidence="2">
    <location>
        <begin position="200"/>
        <end position="221"/>
    </location>
</feature>
<proteinExistence type="predicted"/>
<evidence type="ECO:0000256" key="2">
    <source>
        <dbReference type="SAM" id="Phobius"/>
    </source>
</evidence>
<sequence length="243" mass="26530">MEMAEDHRDTMARNRAENSKRSRYRGSSASHGRCHFGPIPLLATVFFLQLTAPGHAAEFTQTFSGLTKDADLALEWGGIDVRYAPLTIHAVVVNRTGDENRANVFRRDLAVGIQGTSWVWKSMPSPLPYLATGQYQVEIRTEARANTTAGSAPPLLPKSPYFSIMKVKSLQPTGNPGAALPSPASDSGGSGRPSNKTISLAVGIVVTLVVLLLAGASCLCWRRRYLRAKRTKKRENKFDVVIH</sequence>